<organism evidence="1 2">
    <name type="scientific">Yersinia similis</name>
    <dbReference type="NCBI Taxonomy" id="367190"/>
    <lineage>
        <taxon>Bacteria</taxon>
        <taxon>Pseudomonadati</taxon>
        <taxon>Pseudomonadota</taxon>
        <taxon>Gammaproteobacteria</taxon>
        <taxon>Enterobacterales</taxon>
        <taxon>Yersiniaceae</taxon>
        <taxon>Yersinia</taxon>
    </lineage>
</organism>
<sequence>MKVNDHSPAFIFRKIEQTSEASANQIGDVGLVVNDFNLHNKPILVVSFTGKIDVFDFNFEHIENDNLERRSRLFSGDEKGCQNFSGSVIFPSCNDKLFGTDLSPRNNHNIKAYVADLSEQLNTCTDKYEIEELQEMIDVGNQHISSMKLSKLSFGCIINPESIDIQNAFPSMHNTINHSHREVHNISNKAYTKGITENALFRDKHFKISSEGEFLKRERGQDDLDAVKKHIEKGRLADLAHINSSITYNPNLSEILFLPKNNYNSSALAMYVDFSSGFEKCSKGDINRYLFENSNALLELSGRANGKPMCVIFNNECGHREMAELSIKDGSVALAQTSQLI</sequence>
<evidence type="ECO:0000313" key="1">
    <source>
        <dbReference type="EMBL" id="CNH41727.1"/>
    </source>
</evidence>
<dbReference type="EMBL" id="CQBK01000003">
    <property type="protein sequence ID" value="CNH41727.1"/>
    <property type="molecule type" value="Genomic_DNA"/>
</dbReference>
<protein>
    <submittedName>
        <fullName evidence="1">Uncharacterized protein</fullName>
    </submittedName>
</protein>
<evidence type="ECO:0000313" key="2">
    <source>
        <dbReference type="Proteomes" id="UP000038204"/>
    </source>
</evidence>
<proteinExistence type="predicted"/>
<accession>A0A0T9P1Y7</accession>
<dbReference type="AlphaFoldDB" id="A0A0T9P1Y7"/>
<reference evidence="1 2" key="1">
    <citation type="submission" date="2015-03" db="EMBL/GenBank/DDBJ databases">
        <authorList>
            <person name="Murphy D."/>
        </authorList>
    </citation>
    <scope>NUCLEOTIDE SEQUENCE [LARGE SCALE GENOMIC DNA]</scope>
    <source>
        <strain evidence="1 2">Y233</strain>
    </source>
</reference>
<dbReference type="RefSeq" id="WP_049598157.1">
    <property type="nucleotide sequence ID" value="NZ_CPZI01000004.1"/>
</dbReference>
<name>A0A0T9P1Y7_9GAMM</name>
<gene>
    <name evidence="1" type="ORF">ERS008667_00553</name>
</gene>
<dbReference type="Proteomes" id="UP000038204">
    <property type="component" value="Unassembled WGS sequence"/>
</dbReference>